<feature type="compositionally biased region" description="Basic and acidic residues" evidence="1">
    <location>
        <begin position="203"/>
        <end position="217"/>
    </location>
</feature>
<dbReference type="EMBL" id="KL198010">
    <property type="protein sequence ID" value="KDQ25393.1"/>
    <property type="molecule type" value="Genomic_DNA"/>
</dbReference>
<name>A0A067NBJ9_PLEO1</name>
<accession>A0A067NBJ9</accession>
<gene>
    <name evidence="2" type="ORF">PLEOSDRAFT_169430</name>
</gene>
<dbReference type="HOGENOM" id="CLU_792543_0_0_1"/>
<evidence type="ECO:0000256" key="1">
    <source>
        <dbReference type="SAM" id="MobiDB-lite"/>
    </source>
</evidence>
<sequence>MKMLLRSIILLNGELTMDATTARTLIIPAAVAVAPPPKRLKRRNPYAASSSKRGNTSAVSSYARIDVNVNKEEGSHFKRVAYILRFLAWRILILFSLDSPSARQAGEGRTEGNTKDGEADGSQQGGFFEMSLWETNSEGQGERNRCKETHQDHATSLEYNKLGVLRVERIGTDEYHKRPSESEASLKHGKTSGSPDGARMRRGWTEGKREAVDDREGPGGTWGDPTRCPLDRADQCVWGRTSHCASGRTACCLSRQTKRKKETECRYMTETQRRKGDEKARRQWVKQRAPDPRSNDQMARWTGYRVLKYPPSFVSARAIRQRKNGSLHFISGPVIEKRNKGKQNKIDKWT</sequence>
<dbReference type="VEuPathDB" id="FungiDB:PLEOSDRAFT_169430"/>
<protein>
    <submittedName>
        <fullName evidence="2">Uncharacterized protein</fullName>
    </submittedName>
</protein>
<feature type="region of interest" description="Disordered" evidence="1">
    <location>
        <begin position="102"/>
        <end position="124"/>
    </location>
</feature>
<evidence type="ECO:0000313" key="3">
    <source>
        <dbReference type="Proteomes" id="UP000027073"/>
    </source>
</evidence>
<feature type="region of interest" description="Disordered" evidence="1">
    <location>
        <begin position="276"/>
        <end position="296"/>
    </location>
</feature>
<organism evidence="2 3">
    <name type="scientific">Pleurotus ostreatus (strain PC15)</name>
    <name type="common">Oyster mushroom</name>
    <dbReference type="NCBI Taxonomy" id="1137138"/>
    <lineage>
        <taxon>Eukaryota</taxon>
        <taxon>Fungi</taxon>
        <taxon>Dikarya</taxon>
        <taxon>Basidiomycota</taxon>
        <taxon>Agaricomycotina</taxon>
        <taxon>Agaricomycetes</taxon>
        <taxon>Agaricomycetidae</taxon>
        <taxon>Agaricales</taxon>
        <taxon>Pleurotineae</taxon>
        <taxon>Pleurotaceae</taxon>
        <taxon>Pleurotus</taxon>
    </lineage>
</organism>
<dbReference type="InParanoid" id="A0A067NBJ9"/>
<feature type="region of interest" description="Disordered" evidence="1">
    <location>
        <begin position="325"/>
        <end position="350"/>
    </location>
</feature>
<evidence type="ECO:0000313" key="2">
    <source>
        <dbReference type="EMBL" id="KDQ25393.1"/>
    </source>
</evidence>
<feature type="compositionally biased region" description="Basic and acidic residues" evidence="1">
    <location>
        <begin position="106"/>
        <end position="118"/>
    </location>
</feature>
<feature type="region of interest" description="Disordered" evidence="1">
    <location>
        <begin position="172"/>
        <end position="223"/>
    </location>
</feature>
<reference evidence="3" key="1">
    <citation type="journal article" date="2014" name="Proc. Natl. Acad. Sci. U.S.A.">
        <title>Extensive sampling of basidiomycete genomes demonstrates inadequacy of the white-rot/brown-rot paradigm for wood decay fungi.</title>
        <authorList>
            <person name="Riley R."/>
            <person name="Salamov A.A."/>
            <person name="Brown D.W."/>
            <person name="Nagy L.G."/>
            <person name="Floudas D."/>
            <person name="Held B.W."/>
            <person name="Levasseur A."/>
            <person name="Lombard V."/>
            <person name="Morin E."/>
            <person name="Otillar R."/>
            <person name="Lindquist E.A."/>
            <person name="Sun H."/>
            <person name="LaButti K.M."/>
            <person name="Schmutz J."/>
            <person name="Jabbour D."/>
            <person name="Luo H."/>
            <person name="Baker S.E."/>
            <person name="Pisabarro A.G."/>
            <person name="Walton J.D."/>
            <person name="Blanchette R.A."/>
            <person name="Henrissat B."/>
            <person name="Martin F."/>
            <person name="Cullen D."/>
            <person name="Hibbett D.S."/>
            <person name="Grigoriev I.V."/>
        </authorList>
    </citation>
    <scope>NUCLEOTIDE SEQUENCE [LARGE SCALE GENOMIC DNA]</scope>
    <source>
        <strain evidence="3">PC15</strain>
    </source>
</reference>
<feature type="compositionally biased region" description="Basic and acidic residues" evidence="1">
    <location>
        <begin position="172"/>
        <end position="186"/>
    </location>
</feature>
<dbReference type="AlphaFoldDB" id="A0A067NBJ9"/>
<dbReference type="Proteomes" id="UP000027073">
    <property type="component" value="Unassembled WGS sequence"/>
</dbReference>
<proteinExistence type="predicted"/>